<evidence type="ECO:0000256" key="1">
    <source>
        <dbReference type="ARBA" id="ARBA00010690"/>
    </source>
</evidence>
<dbReference type="GO" id="GO:0005886">
    <property type="term" value="C:plasma membrane"/>
    <property type="evidence" value="ECO:0007669"/>
    <property type="project" value="TreeGrafter"/>
</dbReference>
<dbReference type="PANTHER" id="PTHR30531">
    <property type="entry name" value="FLAGELLAR BIOSYNTHETIC PROTEIN FLHB"/>
    <property type="match status" value="1"/>
</dbReference>
<keyword evidence="3" id="KW-1185">Reference proteome</keyword>
<evidence type="ECO:0000313" key="3">
    <source>
        <dbReference type="Proteomes" id="UP000317550"/>
    </source>
</evidence>
<dbReference type="InterPro" id="IPR029025">
    <property type="entry name" value="T3SS_substrate_exporter_C"/>
</dbReference>
<name>A0A516SL85_9NEIS</name>
<dbReference type="AlphaFoldDB" id="A0A516SL85"/>
<dbReference type="Proteomes" id="UP000317550">
    <property type="component" value="Chromosome"/>
</dbReference>
<dbReference type="InterPro" id="IPR006135">
    <property type="entry name" value="T3SS_substrate_exporter"/>
</dbReference>
<gene>
    <name evidence="2" type="ORF">FNU76_22610</name>
</gene>
<sequence length="103" mass="11100">MAAPPRRPPQPQAVALAYREGANAPTVVAKGRGLVAGTIIEKAREAGVFVHESPELVALLMQVDLDQHIPPELYRAVAELLAFIHFLEQGAEAQAPVFELPRA</sequence>
<dbReference type="EMBL" id="CP041730">
    <property type="protein sequence ID" value="QDQ28920.1"/>
    <property type="molecule type" value="Genomic_DNA"/>
</dbReference>
<dbReference type="Gene3D" id="3.40.1690.10">
    <property type="entry name" value="secretion proteins EscU"/>
    <property type="match status" value="1"/>
</dbReference>
<organism evidence="2 3">
    <name type="scientific">Chitinimonas arctica</name>
    <dbReference type="NCBI Taxonomy" id="2594795"/>
    <lineage>
        <taxon>Bacteria</taxon>
        <taxon>Pseudomonadati</taxon>
        <taxon>Pseudomonadota</taxon>
        <taxon>Betaproteobacteria</taxon>
        <taxon>Neisseriales</taxon>
        <taxon>Chitinibacteraceae</taxon>
        <taxon>Chitinimonas</taxon>
    </lineage>
</organism>
<dbReference type="RefSeq" id="WP_144280303.1">
    <property type="nucleotide sequence ID" value="NZ_CP041730.1"/>
</dbReference>
<reference evidence="3" key="1">
    <citation type="submission" date="2019-07" db="EMBL/GenBank/DDBJ databases">
        <title>Chitinimonas sp. nov., isolated from Ny-Alesund, arctica soil.</title>
        <authorList>
            <person name="Xu Q."/>
            <person name="Peng F."/>
        </authorList>
    </citation>
    <scope>NUCLEOTIDE SEQUENCE [LARGE SCALE GENOMIC DNA]</scope>
    <source>
        <strain evidence="3">R3-44</strain>
    </source>
</reference>
<dbReference type="OrthoDB" id="9807950at2"/>
<proteinExistence type="inferred from homology"/>
<comment type="similarity">
    <text evidence="1">Belongs to the type III secretion exporter family.</text>
</comment>
<accession>A0A516SL85</accession>
<dbReference type="GO" id="GO:0009306">
    <property type="term" value="P:protein secretion"/>
    <property type="evidence" value="ECO:0007669"/>
    <property type="project" value="InterPro"/>
</dbReference>
<dbReference type="KEGG" id="cari:FNU76_22610"/>
<dbReference type="PANTHER" id="PTHR30531:SF12">
    <property type="entry name" value="FLAGELLAR BIOSYNTHETIC PROTEIN FLHB"/>
    <property type="match status" value="1"/>
</dbReference>
<protein>
    <recommendedName>
        <fullName evidence="4">Flagellar biosynthetic protein FlhB</fullName>
    </recommendedName>
</protein>
<dbReference type="SUPFAM" id="SSF160544">
    <property type="entry name" value="EscU C-terminal domain-like"/>
    <property type="match status" value="1"/>
</dbReference>
<dbReference type="Pfam" id="PF01312">
    <property type="entry name" value="Bac_export_2"/>
    <property type="match status" value="1"/>
</dbReference>
<evidence type="ECO:0008006" key="4">
    <source>
        <dbReference type="Google" id="ProtNLM"/>
    </source>
</evidence>
<evidence type="ECO:0000313" key="2">
    <source>
        <dbReference type="EMBL" id="QDQ28920.1"/>
    </source>
</evidence>